<reference evidence="4" key="4">
    <citation type="submission" date="2025-05" db="UniProtKB">
        <authorList>
            <consortium name="EnsemblFungi"/>
        </authorList>
    </citation>
    <scope>IDENTIFICATION</scope>
    <source>
        <strain evidence="4">isolate 1-1 / race 1 (BBBD)</strain>
    </source>
</reference>
<protein>
    <submittedName>
        <fullName evidence="3 4">Uncharacterized protein</fullName>
    </submittedName>
</protein>
<reference evidence="3" key="1">
    <citation type="submission" date="2009-11" db="EMBL/GenBank/DDBJ databases">
        <authorList>
            <consortium name="The Broad Institute Genome Sequencing Platform"/>
            <person name="Ward D."/>
            <person name="Feldgarden M."/>
            <person name="Earl A."/>
            <person name="Young S.K."/>
            <person name="Zeng Q."/>
            <person name="Koehrsen M."/>
            <person name="Alvarado L."/>
            <person name="Berlin A."/>
            <person name="Bochicchio J."/>
            <person name="Borenstein D."/>
            <person name="Chapman S.B."/>
            <person name="Chen Z."/>
            <person name="Engels R."/>
            <person name="Freedman E."/>
            <person name="Gellesch M."/>
            <person name="Goldberg J."/>
            <person name="Griggs A."/>
            <person name="Gujja S."/>
            <person name="Heilman E."/>
            <person name="Heiman D."/>
            <person name="Hepburn T."/>
            <person name="Howarth C."/>
            <person name="Jen D."/>
            <person name="Larson L."/>
            <person name="Lewis B."/>
            <person name="Mehta T."/>
            <person name="Park D."/>
            <person name="Pearson M."/>
            <person name="Roberts A."/>
            <person name="Saif S."/>
            <person name="Shea T."/>
            <person name="Shenoy N."/>
            <person name="Sisk P."/>
            <person name="Stolte C."/>
            <person name="Sykes S."/>
            <person name="Thomson T."/>
            <person name="Walk T."/>
            <person name="White J."/>
            <person name="Yandava C."/>
            <person name="Izard J."/>
            <person name="Baranova O.V."/>
            <person name="Blanton J.M."/>
            <person name="Tanner A.C."/>
            <person name="Dewhirst F.E."/>
            <person name="Haas B."/>
            <person name="Nusbaum C."/>
            <person name="Birren B."/>
        </authorList>
    </citation>
    <scope>NUCLEOTIDE SEQUENCE [LARGE SCALE GENOMIC DNA]</scope>
    <source>
        <strain evidence="3">1-1 BBBD Race 1</strain>
    </source>
</reference>
<name>A0A0C4F307_PUCT1</name>
<dbReference type="PANTHER" id="PTHR46647:SF1">
    <property type="entry name" value="RAB9 EFFECTOR PROTEIN WITH KELCH MOTIFS"/>
    <property type="match status" value="1"/>
</dbReference>
<evidence type="ECO:0000256" key="1">
    <source>
        <dbReference type="ARBA" id="ARBA00022441"/>
    </source>
</evidence>
<dbReference type="OMA" id="WSESAEC"/>
<evidence type="ECO:0000256" key="2">
    <source>
        <dbReference type="ARBA" id="ARBA00022737"/>
    </source>
</evidence>
<keyword evidence="5" id="KW-1185">Reference proteome</keyword>
<sequence>MSRSFPLQPPLPRTRCGSTVYFPLIDPPILFSFGGSFDGILQGDLYSFSFDPDASKPNLTAKVVATRGPAPTPRSDPLLAAADGHLFIWAGITNTDRAEQDTQLYSLSLSTSSWSRYRVSGACPAARFGSTAAIFEGFFYIYAGTDMNRLVHDSLWRIDLDHLTSNVLWEEISSPCNPAARTGHSAIVYDRAWLVFGGSSGRNVFNDTWKYDFSHKSWKAISCSGSLPPPRQNHSALRLGERMFVFGGVDGENTSLRDVWALDLLSYLWYEVALEGSADILKIAQLTAAWDKTIYVLGGSATTPGLPLTPLLYHTLDCSQTSRLSTSSDSQLVFGALRDTIVVLPLELYPTNDPP</sequence>
<dbReference type="Proteomes" id="UP000005240">
    <property type="component" value="Unassembled WGS sequence"/>
</dbReference>
<organism evidence="3">
    <name type="scientific">Puccinia triticina (isolate 1-1 / race 1 (BBBD))</name>
    <name type="common">Brown leaf rust fungus</name>
    <dbReference type="NCBI Taxonomy" id="630390"/>
    <lineage>
        <taxon>Eukaryota</taxon>
        <taxon>Fungi</taxon>
        <taxon>Dikarya</taxon>
        <taxon>Basidiomycota</taxon>
        <taxon>Pucciniomycotina</taxon>
        <taxon>Pucciniomycetes</taxon>
        <taxon>Pucciniales</taxon>
        <taxon>Pucciniaceae</taxon>
        <taxon>Puccinia</taxon>
    </lineage>
</organism>
<proteinExistence type="predicted"/>
<dbReference type="Pfam" id="PF24681">
    <property type="entry name" value="Kelch_KLHDC2_KLHL20_DRC7"/>
    <property type="match status" value="1"/>
</dbReference>
<gene>
    <name evidence="3" type="ORF">PTTG_07480</name>
</gene>
<keyword evidence="1" id="KW-0880">Kelch repeat</keyword>
<dbReference type="EnsemblFungi" id="PTTG_07480-t43_1">
    <property type="protein sequence ID" value="PTTG_07480-t43_1-p1"/>
    <property type="gene ID" value="PTTG_07480"/>
</dbReference>
<reference evidence="4 5" key="3">
    <citation type="journal article" date="2017" name="G3 (Bethesda)">
        <title>Comparative analysis highlights variable genome content of wheat rusts and divergence of the mating loci.</title>
        <authorList>
            <person name="Cuomo C.A."/>
            <person name="Bakkeren G."/>
            <person name="Khalil H.B."/>
            <person name="Panwar V."/>
            <person name="Joly D."/>
            <person name="Linning R."/>
            <person name="Sakthikumar S."/>
            <person name="Song X."/>
            <person name="Adiconis X."/>
            <person name="Fan L."/>
            <person name="Goldberg J.M."/>
            <person name="Levin J.Z."/>
            <person name="Young S."/>
            <person name="Zeng Q."/>
            <person name="Anikster Y."/>
            <person name="Bruce M."/>
            <person name="Wang M."/>
            <person name="Yin C."/>
            <person name="McCallum B."/>
            <person name="Szabo L.J."/>
            <person name="Hulbert S."/>
            <person name="Chen X."/>
            <person name="Fellers J.P."/>
        </authorList>
    </citation>
    <scope>NUCLEOTIDE SEQUENCE</scope>
    <source>
        <strain evidence="4">isolate 1-1 / race 1 (BBBD)</strain>
        <strain evidence="5">Isolate 1-1 / race 1 (BBBD)</strain>
    </source>
</reference>
<dbReference type="VEuPathDB" id="FungiDB:PTTG_07480"/>
<dbReference type="OrthoDB" id="45365at2759"/>
<dbReference type="SUPFAM" id="SSF117281">
    <property type="entry name" value="Kelch motif"/>
    <property type="match status" value="1"/>
</dbReference>
<dbReference type="Gene3D" id="2.120.10.80">
    <property type="entry name" value="Kelch-type beta propeller"/>
    <property type="match status" value="2"/>
</dbReference>
<dbReference type="InterPro" id="IPR052124">
    <property type="entry name" value="Rab9_kelch_effector"/>
</dbReference>
<dbReference type="AlphaFoldDB" id="A0A0C4F307"/>
<evidence type="ECO:0000313" key="5">
    <source>
        <dbReference type="Proteomes" id="UP000005240"/>
    </source>
</evidence>
<evidence type="ECO:0000313" key="4">
    <source>
        <dbReference type="EnsemblFungi" id="PTTG_07480-t43_1-p1"/>
    </source>
</evidence>
<dbReference type="STRING" id="630390.A0A0C4F307"/>
<keyword evidence="2" id="KW-0677">Repeat</keyword>
<accession>A0A0C4F307</accession>
<dbReference type="PANTHER" id="PTHR46647">
    <property type="entry name" value="RAB9 EFFECTOR PROTEIN WITH KELCH MOTIFS"/>
    <property type="match status" value="1"/>
</dbReference>
<dbReference type="InterPro" id="IPR015915">
    <property type="entry name" value="Kelch-typ_b-propeller"/>
</dbReference>
<dbReference type="EMBL" id="ADAS02000012">
    <property type="protein sequence ID" value="OAV97509.1"/>
    <property type="molecule type" value="Genomic_DNA"/>
</dbReference>
<evidence type="ECO:0000313" key="3">
    <source>
        <dbReference type="EMBL" id="OAV97509.1"/>
    </source>
</evidence>
<reference evidence="3" key="2">
    <citation type="submission" date="2016-05" db="EMBL/GenBank/DDBJ databases">
        <title>Comparative analysis highlights variable genome content of wheat rusts and divergence of the mating loci.</title>
        <authorList>
            <person name="Cuomo C.A."/>
            <person name="Bakkeren G."/>
            <person name="Szabo L."/>
            <person name="Khalil H."/>
            <person name="Joly D."/>
            <person name="Goldberg J."/>
            <person name="Young S."/>
            <person name="Zeng Q."/>
            <person name="Fellers J."/>
        </authorList>
    </citation>
    <scope>NUCLEOTIDE SEQUENCE [LARGE SCALE GENOMIC DNA]</scope>
    <source>
        <strain evidence="3">1-1 BBBD Race 1</strain>
    </source>
</reference>